<proteinExistence type="predicted"/>
<dbReference type="OrthoDB" id="20996at2"/>
<reference evidence="1 2" key="1">
    <citation type="journal article" date="2010" name="PLoS ONE">
        <title>The Waddlia genome: a window into chlamydial biology.</title>
        <authorList>
            <person name="Bertelli C."/>
            <person name="Collyn F."/>
            <person name="Croxatto A."/>
            <person name="Ruckert C."/>
            <person name="Polkinghorne A."/>
            <person name="Kebbi-Beghdadi C."/>
            <person name="Goesmann A."/>
            <person name="Vaughan L."/>
            <person name="Greub G."/>
        </authorList>
    </citation>
    <scope>NUCLEOTIDE SEQUENCE [LARGE SCALE GENOMIC DNA]</scope>
    <source>
        <strain evidence="2">ATCC VR-1470 / WSU 86-1044</strain>
    </source>
</reference>
<dbReference type="EMBL" id="CP001928">
    <property type="protein sequence ID" value="ADI37905.1"/>
    <property type="molecule type" value="Genomic_DNA"/>
</dbReference>
<dbReference type="Pfam" id="PF24683">
    <property type="entry name" value="CT021"/>
    <property type="match status" value="1"/>
</dbReference>
<evidence type="ECO:0000313" key="2">
    <source>
        <dbReference type="Proteomes" id="UP000001505"/>
    </source>
</evidence>
<dbReference type="Proteomes" id="UP000001505">
    <property type="component" value="Chromosome"/>
</dbReference>
<organism evidence="1 2">
    <name type="scientific">Waddlia chondrophila (strain ATCC VR-1470 / WSU 86-1044)</name>
    <dbReference type="NCBI Taxonomy" id="716544"/>
    <lineage>
        <taxon>Bacteria</taxon>
        <taxon>Pseudomonadati</taxon>
        <taxon>Chlamydiota</taxon>
        <taxon>Chlamydiia</taxon>
        <taxon>Parachlamydiales</taxon>
        <taxon>Waddliaceae</taxon>
        <taxon>Waddlia</taxon>
    </lineage>
</organism>
<accession>D6YUU4</accession>
<dbReference type="RefSeq" id="WP_013181631.1">
    <property type="nucleotide sequence ID" value="NC_014225.1"/>
</dbReference>
<name>D6YUU4_WADCW</name>
<sequence>MKFPKYLLTLLLFLFVQLDAATFLKDRLQSSRDGDYIVTRIDNTYTVLLIKERSEHQISIEEISIPVQRLHDKRFPWAGWKHWVENGANGHTSWLLYTIHVDSGMMREYFSYTSEQWHSMSDVNNFLSTLLNLRFVKIPRENMKRVGVVPPSEKYGQDSRRIWTPKLVYEGETIYGAEFEAWRTRWPRDCSELSGKTITVYLPEDEKKYPTYFPYWLEIQGMLGKAKISIVDSGHRMRSPRSAPPRKVH</sequence>
<evidence type="ECO:0000313" key="1">
    <source>
        <dbReference type="EMBL" id="ADI37905.1"/>
    </source>
</evidence>
<protein>
    <submittedName>
        <fullName evidence="1">Uncharacterized protein</fullName>
    </submittedName>
</protein>
<dbReference type="eggNOG" id="ENOG50306X4">
    <property type="taxonomic scope" value="Bacteria"/>
</dbReference>
<gene>
    <name evidence="1" type="ordered locus">wcw_0534</name>
</gene>
<dbReference type="KEGG" id="wch:wcw_0534"/>
<dbReference type="HOGENOM" id="CLU_097449_0_0_0"/>
<dbReference type="InterPro" id="IPR056408">
    <property type="entry name" value="CT021-like"/>
</dbReference>
<dbReference type="AlphaFoldDB" id="D6YUU4"/>
<dbReference type="STRING" id="716544.wcw_0534"/>
<keyword evidence="2" id="KW-1185">Reference proteome</keyword>